<protein>
    <submittedName>
        <fullName evidence="3">Uncharacterized protein</fullName>
    </submittedName>
</protein>
<evidence type="ECO:0000256" key="1">
    <source>
        <dbReference type="SAM" id="MobiDB-lite"/>
    </source>
</evidence>
<dbReference type="AlphaFoldDB" id="A0A915JVV1"/>
<reference evidence="3" key="1">
    <citation type="submission" date="2022-11" db="UniProtKB">
        <authorList>
            <consortium name="WormBaseParasite"/>
        </authorList>
    </citation>
    <scope>IDENTIFICATION</scope>
</reference>
<organism evidence="2 3">
    <name type="scientific">Romanomermis culicivorax</name>
    <name type="common">Nematode worm</name>
    <dbReference type="NCBI Taxonomy" id="13658"/>
    <lineage>
        <taxon>Eukaryota</taxon>
        <taxon>Metazoa</taxon>
        <taxon>Ecdysozoa</taxon>
        <taxon>Nematoda</taxon>
        <taxon>Enoplea</taxon>
        <taxon>Dorylaimia</taxon>
        <taxon>Mermithida</taxon>
        <taxon>Mermithoidea</taxon>
        <taxon>Mermithidae</taxon>
        <taxon>Romanomermis</taxon>
    </lineage>
</organism>
<proteinExistence type="predicted"/>
<accession>A0A915JVV1</accession>
<dbReference type="WBParaSite" id="nRc.2.0.1.t30159-RA">
    <property type="protein sequence ID" value="nRc.2.0.1.t30159-RA"/>
    <property type="gene ID" value="nRc.2.0.1.g30159"/>
</dbReference>
<evidence type="ECO:0000313" key="3">
    <source>
        <dbReference type="WBParaSite" id="nRc.2.0.1.t30159-RA"/>
    </source>
</evidence>
<dbReference type="Proteomes" id="UP000887565">
    <property type="component" value="Unplaced"/>
</dbReference>
<feature type="region of interest" description="Disordered" evidence="1">
    <location>
        <begin position="60"/>
        <end position="80"/>
    </location>
</feature>
<sequence length="98" mass="11345">MIIFAVWRFIGETSLNNRNKYQSLSVAPRQIQKLVSVMQKPASLIFRFVVIRDARRSTVPIKPKNNNRRTTSNTKPFLPEKLLSPLHHRKSSLDDVVC</sequence>
<evidence type="ECO:0000313" key="2">
    <source>
        <dbReference type="Proteomes" id="UP000887565"/>
    </source>
</evidence>
<keyword evidence="2" id="KW-1185">Reference proteome</keyword>
<feature type="compositionally biased region" description="Low complexity" evidence="1">
    <location>
        <begin position="62"/>
        <end position="76"/>
    </location>
</feature>
<name>A0A915JVV1_ROMCU</name>